<dbReference type="Proteomes" id="UP000031668">
    <property type="component" value="Unassembled WGS sequence"/>
</dbReference>
<proteinExistence type="predicted"/>
<reference evidence="2 3" key="1">
    <citation type="journal article" date="2014" name="Genome Biol. Evol.">
        <title>The genome of the myxosporean Thelohanellus kitauei shows adaptations to nutrient acquisition within its fish host.</title>
        <authorList>
            <person name="Yang Y."/>
            <person name="Xiong J."/>
            <person name="Zhou Z."/>
            <person name="Huo F."/>
            <person name="Miao W."/>
            <person name="Ran C."/>
            <person name="Liu Y."/>
            <person name="Zhang J."/>
            <person name="Feng J."/>
            <person name="Wang M."/>
            <person name="Wang M."/>
            <person name="Wang L."/>
            <person name="Yao B."/>
        </authorList>
    </citation>
    <scope>NUCLEOTIDE SEQUENCE [LARGE SCALE GENOMIC DNA]</scope>
    <source>
        <strain evidence="2">Wuqing</strain>
    </source>
</reference>
<feature type="domain" description="Aldehyde dehydrogenase" evidence="1">
    <location>
        <begin position="38"/>
        <end position="101"/>
    </location>
</feature>
<dbReference type="Pfam" id="PF00171">
    <property type="entry name" value="Aldedh"/>
    <property type="match status" value="1"/>
</dbReference>
<dbReference type="InterPro" id="IPR016161">
    <property type="entry name" value="Ald_DH/histidinol_DH"/>
</dbReference>
<dbReference type="InterPro" id="IPR016162">
    <property type="entry name" value="Ald_DH_N"/>
</dbReference>
<sequence>MDQSIIKESEENSGHNFINNVFVEPKSGKVYERQNPFRADLLVKLSETMAKHTDEIAQAMTKEVGKVITESLFEVKICSDVLVWFAYETKRVHGQFLNVRGKKNVR</sequence>
<dbReference type="GO" id="GO:0016491">
    <property type="term" value="F:oxidoreductase activity"/>
    <property type="evidence" value="ECO:0007669"/>
    <property type="project" value="InterPro"/>
</dbReference>
<evidence type="ECO:0000259" key="1">
    <source>
        <dbReference type="Pfam" id="PF00171"/>
    </source>
</evidence>
<gene>
    <name evidence="2" type="ORF">RF11_00244</name>
</gene>
<protein>
    <recommendedName>
        <fullName evidence="1">Aldehyde dehydrogenase domain-containing protein</fullName>
    </recommendedName>
</protein>
<dbReference type="Gene3D" id="3.40.605.10">
    <property type="entry name" value="Aldehyde Dehydrogenase, Chain A, domain 1"/>
    <property type="match status" value="1"/>
</dbReference>
<organism evidence="2 3">
    <name type="scientific">Thelohanellus kitauei</name>
    <name type="common">Myxosporean</name>
    <dbReference type="NCBI Taxonomy" id="669202"/>
    <lineage>
        <taxon>Eukaryota</taxon>
        <taxon>Metazoa</taxon>
        <taxon>Cnidaria</taxon>
        <taxon>Myxozoa</taxon>
        <taxon>Myxosporea</taxon>
        <taxon>Bivalvulida</taxon>
        <taxon>Platysporina</taxon>
        <taxon>Myxobolidae</taxon>
        <taxon>Thelohanellus</taxon>
    </lineage>
</organism>
<dbReference type="AlphaFoldDB" id="A0A0C2IH58"/>
<dbReference type="OrthoDB" id="310895at2759"/>
<accession>A0A0C2IH58</accession>
<name>A0A0C2IH58_THEKT</name>
<dbReference type="SUPFAM" id="SSF53720">
    <property type="entry name" value="ALDH-like"/>
    <property type="match status" value="1"/>
</dbReference>
<evidence type="ECO:0000313" key="3">
    <source>
        <dbReference type="Proteomes" id="UP000031668"/>
    </source>
</evidence>
<evidence type="ECO:0000313" key="2">
    <source>
        <dbReference type="EMBL" id="KII64624.1"/>
    </source>
</evidence>
<dbReference type="EMBL" id="JWZT01004162">
    <property type="protein sequence ID" value="KII64624.1"/>
    <property type="molecule type" value="Genomic_DNA"/>
</dbReference>
<keyword evidence="3" id="KW-1185">Reference proteome</keyword>
<dbReference type="InterPro" id="IPR015590">
    <property type="entry name" value="Aldehyde_DH_dom"/>
</dbReference>
<comment type="caution">
    <text evidence="2">The sequence shown here is derived from an EMBL/GenBank/DDBJ whole genome shotgun (WGS) entry which is preliminary data.</text>
</comment>